<sequence>MTAPKKGEKKKREKANKVKKSRRNSTAAGSCNSKTPLTASALRVGRPRRASGRRAGAYARRVFTVFAKGGQCCGETPDEEENLLLPRSERYRDNVGDHSTREVARAGDVGARTSVRVWRDRARAALWPSPPRGKAAEPPAPAASPRPATAQFPPSRADRLTLGDVPRKGDDRRVDRGLLSFRMSREWSRYYLDFSTWALLVSTPRRVSMCSPMVFRLRIVFNAECGRFKFKKDSSREFFIHRPPLKLGQGSLGVYLLIVISVQAVHFDASAKSIFNAASKTDEEIISAWKHYEPRSVESAPASPEKKRTEPIANFSVQKIKDLVTRALKALSNTFIRKDTCPRAAGRQTNRRLRAAPSSQCTSPDWTDMHLDID</sequence>
<gene>
    <name evidence="2" type="ORF">EVAR_81066_1</name>
</gene>
<proteinExistence type="predicted"/>
<feature type="region of interest" description="Disordered" evidence="1">
    <location>
        <begin position="127"/>
        <end position="168"/>
    </location>
</feature>
<accession>A0A4C1T8H6</accession>
<keyword evidence="3" id="KW-1185">Reference proteome</keyword>
<evidence type="ECO:0000313" key="2">
    <source>
        <dbReference type="EMBL" id="GBP09788.1"/>
    </source>
</evidence>
<organism evidence="2 3">
    <name type="scientific">Eumeta variegata</name>
    <name type="common">Bagworm moth</name>
    <name type="synonym">Eumeta japonica</name>
    <dbReference type="NCBI Taxonomy" id="151549"/>
    <lineage>
        <taxon>Eukaryota</taxon>
        <taxon>Metazoa</taxon>
        <taxon>Ecdysozoa</taxon>
        <taxon>Arthropoda</taxon>
        <taxon>Hexapoda</taxon>
        <taxon>Insecta</taxon>
        <taxon>Pterygota</taxon>
        <taxon>Neoptera</taxon>
        <taxon>Endopterygota</taxon>
        <taxon>Lepidoptera</taxon>
        <taxon>Glossata</taxon>
        <taxon>Ditrysia</taxon>
        <taxon>Tineoidea</taxon>
        <taxon>Psychidae</taxon>
        <taxon>Oiketicinae</taxon>
        <taxon>Eumeta</taxon>
    </lineage>
</organism>
<dbReference type="EMBL" id="BGZK01000037">
    <property type="protein sequence ID" value="GBP09788.1"/>
    <property type="molecule type" value="Genomic_DNA"/>
</dbReference>
<evidence type="ECO:0000313" key="3">
    <source>
        <dbReference type="Proteomes" id="UP000299102"/>
    </source>
</evidence>
<name>A0A4C1T8H6_EUMVA</name>
<protein>
    <submittedName>
        <fullName evidence="2">Uncharacterized protein</fullName>
    </submittedName>
</protein>
<comment type="caution">
    <text evidence="2">The sequence shown here is derived from an EMBL/GenBank/DDBJ whole genome shotgun (WGS) entry which is preliminary data.</text>
</comment>
<reference evidence="2 3" key="1">
    <citation type="journal article" date="2019" name="Commun. Biol.">
        <title>The bagworm genome reveals a unique fibroin gene that provides high tensile strength.</title>
        <authorList>
            <person name="Kono N."/>
            <person name="Nakamura H."/>
            <person name="Ohtoshi R."/>
            <person name="Tomita M."/>
            <person name="Numata K."/>
            <person name="Arakawa K."/>
        </authorList>
    </citation>
    <scope>NUCLEOTIDE SEQUENCE [LARGE SCALE GENOMIC DNA]</scope>
</reference>
<dbReference type="AlphaFoldDB" id="A0A4C1T8H6"/>
<feature type="region of interest" description="Disordered" evidence="1">
    <location>
        <begin position="1"/>
        <end position="55"/>
    </location>
</feature>
<feature type="compositionally biased region" description="Basic residues" evidence="1">
    <location>
        <begin position="7"/>
        <end position="23"/>
    </location>
</feature>
<dbReference type="Proteomes" id="UP000299102">
    <property type="component" value="Unassembled WGS sequence"/>
</dbReference>
<feature type="region of interest" description="Disordered" evidence="1">
    <location>
        <begin position="346"/>
        <end position="374"/>
    </location>
</feature>
<feature type="compositionally biased region" description="Basic and acidic residues" evidence="1">
    <location>
        <begin position="156"/>
        <end position="168"/>
    </location>
</feature>
<feature type="compositionally biased region" description="Polar residues" evidence="1">
    <location>
        <begin position="24"/>
        <end position="38"/>
    </location>
</feature>
<evidence type="ECO:0000256" key="1">
    <source>
        <dbReference type="SAM" id="MobiDB-lite"/>
    </source>
</evidence>